<comment type="caution">
    <text evidence="12">The sequence shown here is derived from an EMBL/GenBank/DDBJ whole genome shotgun (WGS) entry which is preliminary data.</text>
</comment>
<accession>L8X2W0</accession>
<dbReference type="GO" id="GO:0008235">
    <property type="term" value="F:metalloexopeptidase activity"/>
    <property type="evidence" value="ECO:0007669"/>
    <property type="project" value="InterPro"/>
</dbReference>
<evidence type="ECO:0000256" key="2">
    <source>
        <dbReference type="ARBA" id="ARBA00022438"/>
    </source>
</evidence>
<dbReference type="STRING" id="983506.L8X2W0"/>
<comment type="similarity">
    <text evidence="8">Belongs to the peptidase M28 family. M28E subfamily.</text>
</comment>
<evidence type="ECO:0000256" key="9">
    <source>
        <dbReference type="RuleBase" id="RU361240"/>
    </source>
</evidence>
<dbReference type="Gene3D" id="3.40.630.10">
    <property type="entry name" value="Zn peptidases"/>
    <property type="match status" value="1"/>
</dbReference>
<evidence type="ECO:0000256" key="1">
    <source>
        <dbReference type="ARBA" id="ARBA00001947"/>
    </source>
</evidence>
<keyword evidence="4 9" id="KW-0479">Metal-binding</keyword>
<keyword evidence="7 9" id="KW-0862">Zinc</keyword>
<keyword evidence="10" id="KW-0472">Membrane</keyword>
<evidence type="ECO:0000256" key="5">
    <source>
        <dbReference type="ARBA" id="ARBA00022729"/>
    </source>
</evidence>
<gene>
    <name evidence="12" type="ORF">AG1IA_02609</name>
</gene>
<comment type="cofactor">
    <cofactor evidence="1">
        <name>Zn(2+)</name>
        <dbReference type="ChEBI" id="CHEBI:29105"/>
    </cofactor>
</comment>
<dbReference type="GO" id="GO:0004177">
    <property type="term" value="F:aminopeptidase activity"/>
    <property type="evidence" value="ECO:0007669"/>
    <property type="project" value="UniProtKB-KW"/>
</dbReference>
<dbReference type="EC" id="3.4.-.-" evidence="9"/>
<evidence type="ECO:0000256" key="10">
    <source>
        <dbReference type="SAM" id="Phobius"/>
    </source>
</evidence>
<dbReference type="PANTHER" id="PTHR12147">
    <property type="entry name" value="METALLOPEPTIDASE M28 FAMILY MEMBER"/>
    <property type="match status" value="1"/>
</dbReference>
<dbReference type="OrthoDB" id="10013407at2759"/>
<reference evidence="12 13" key="1">
    <citation type="journal article" date="2013" name="Nat. Commun.">
        <title>The evolution and pathogenic mechanisms of the rice sheath blight pathogen.</title>
        <authorList>
            <person name="Zheng A."/>
            <person name="Lin R."/>
            <person name="Xu L."/>
            <person name="Qin P."/>
            <person name="Tang C."/>
            <person name="Ai P."/>
            <person name="Zhang D."/>
            <person name="Liu Y."/>
            <person name="Sun Z."/>
            <person name="Feng H."/>
            <person name="Wang Y."/>
            <person name="Chen Y."/>
            <person name="Liang X."/>
            <person name="Fu R."/>
            <person name="Li Q."/>
            <person name="Zhang J."/>
            <person name="Yu X."/>
            <person name="Xie Z."/>
            <person name="Ding L."/>
            <person name="Guan P."/>
            <person name="Tang J."/>
            <person name="Liang Y."/>
            <person name="Wang S."/>
            <person name="Deng Q."/>
            <person name="Li S."/>
            <person name="Zhu J."/>
            <person name="Wang L."/>
            <person name="Liu H."/>
            <person name="Li P."/>
        </authorList>
    </citation>
    <scope>NUCLEOTIDE SEQUENCE [LARGE SCALE GENOMIC DNA]</scope>
    <source>
        <strain evidence="13">AG-1 IA</strain>
    </source>
</reference>
<keyword evidence="5" id="KW-0732">Signal</keyword>
<evidence type="ECO:0000256" key="8">
    <source>
        <dbReference type="ARBA" id="ARBA00043962"/>
    </source>
</evidence>
<sequence length="664" mass="72442">MQRARVPAVKRNVENMDSQYYAVPECADFRGKYEGGSSCWTLELAWSIVPSPSGPTQQVAKKDSTRRLLELGYCDPDLQMKSRIRSCDQGPRKHSFRSSEFYFRHTSYVFYVMGNTHGGRHMKMSKNSKFSRSRLAISVHLVTGLADCRTGVPVDKVEHDHVSYNHMALNHFDNSNRDDKAYEACGVLASKHALCFDRKCSQGFHEVRVDVPHGTLRYDSCTNTSHSFTVSGRAFWSFTMLAVLALGSLALTSLTLGAVVPAGIRPINPDARLIKLQFGFGSNEVEWVSQGALTLLREGHVDLTKGTDALRAAHPELVGLSDAVINRLGNHTHRGAGFIDITGMEYVRHDESGLQARATYPTPTPSKYPSLTTMFNSISASGLRSTVSTLSSYTTRYYRSSNAAAASTWIQTQFTSAAGSANVKTIANSFSQPNVVATIPRAHLDSTVGSSTTARAPGADDDASGISIILQALQILKANGWSGSRAVEFHAYGGEEGGLLGSSTVAKQYKSAGKSVYAMLNFDMVAYQPTSKPVLTVLTDTDSSLQSFSQKLISSYVPEATLYTNKCGYACSDHFSWYNQGYPSVSIDESGPSDTYLNPYYHTASDTIDRLDFDKASKFVKTSSEAATPPANFMAGNWNVRTVIDHELGPLVTADPVDGMEYVA</sequence>
<dbReference type="EMBL" id="AFRT01000574">
    <property type="protein sequence ID" value="ELU43343.1"/>
    <property type="molecule type" value="Genomic_DNA"/>
</dbReference>
<feature type="transmembrane region" description="Helical" evidence="10">
    <location>
        <begin position="235"/>
        <end position="260"/>
    </location>
</feature>
<dbReference type="Pfam" id="PF04389">
    <property type="entry name" value="Peptidase_M28"/>
    <property type="match status" value="1"/>
</dbReference>
<keyword evidence="10" id="KW-0812">Transmembrane</keyword>
<feature type="domain" description="Peptidase M28" evidence="11">
    <location>
        <begin position="441"/>
        <end position="624"/>
    </location>
</feature>
<dbReference type="HOGENOM" id="CLU_413419_0_0_1"/>
<protein>
    <recommendedName>
        <fullName evidence="9">Peptide hydrolase</fullName>
        <ecNumber evidence="9">3.4.-.-</ecNumber>
    </recommendedName>
</protein>
<keyword evidence="13" id="KW-1185">Reference proteome</keyword>
<evidence type="ECO:0000259" key="11">
    <source>
        <dbReference type="Pfam" id="PF04389"/>
    </source>
</evidence>
<keyword evidence="10" id="KW-1133">Transmembrane helix</keyword>
<keyword evidence="6 9" id="KW-0378">Hydrolase</keyword>
<dbReference type="InterPro" id="IPR045175">
    <property type="entry name" value="M28_fam"/>
</dbReference>
<evidence type="ECO:0000256" key="3">
    <source>
        <dbReference type="ARBA" id="ARBA00022670"/>
    </source>
</evidence>
<dbReference type="SUPFAM" id="SSF53187">
    <property type="entry name" value="Zn-dependent exopeptidases"/>
    <property type="match status" value="1"/>
</dbReference>
<dbReference type="AlphaFoldDB" id="L8X2W0"/>
<dbReference type="InterPro" id="IPR007484">
    <property type="entry name" value="Peptidase_M28"/>
</dbReference>
<dbReference type="PANTHER" id="PTHR12147:SF56">
    <property type="entry name" value="AMINOPEPTIDASE YDR415C-RELATED"/>
    <property type="match status" value="1"/>
</dbReference>
<evidence type="ECO:0000313" key="12">
    <source>
        <dbReference type="EMBL" id="ELU43343.1"/>
    </source>
</evidence>
<evidence type="ECO:0000256" key="7">
    <source>
        <dbReference type="ARBA" id="ARBA00022833"/>
    </source>
</evidence>
<name>L8X2W0_THACA</name>
<dbReference type="Proteomes" id="UP000011668">
    <property type="component" value="Unassembled WGS sequence"/>
</dbReference>
<dbReference type="GO" id="GO:0046872">
    <property type="term" value="F:metal ion binding"/>
    <property type="evidence" value="ECO:0007669"/>
    <property type="project" value="UniProtKB-KW"/>
</dbReference>
<keyword evidence="2" id="KW-0031">Aminopeptidase</keyword>
<organism evidence="12 13">
    <name type="scientific">Thanatephorus cucumeris (strain AG1-IA)</name>
    <name type="common">Rice sheath blight fungus</name>
    <name type="synonym">Rhizoctonia solani</name>
    <dbReference type="NCBI Taxonomy" id="983506"/>
    <lineage>
        <taxon>Eukaryota</taxon>
        <taxon>Fungi</taxon>
        <taxon>Dikarya</taxon>
        <taxon>Basidiomycota</taxon>
        <taxon>Agaricomycotina</taxon>
        <taxon>Agaricomycetes</taxon>
        <taxon>Cantharellales</taxon>
        <taxon>Ceratobasidiaceae</taxon>
        <taxon>Rhizoctonia</taxon>
        <taxon>Rhizoctonia solani AG-1</taxon>
    </lineage>
</organism>
<proteinExistence type="inferred from homology"/>
<dbReference type="GO" id="GO:0006508">
    <property type="term" value="P:proteolysis"/>
    <property type="evidence" value="ECO:0007669"/>
    <property type="project" value="UniProtKB-KW"/>
</dbReference>
<evidence type="ECO:0000256" key="4">
    <source>
        <dbReference type="ARBA" id="ARBA00022723"/>
    </source>
</evidence>
<evidence type="ECO:0000313" key="13">
    <source>
        <dbReference type="Proteomes" id="UP000011668"/>
    </source>
</evidence>
<keyword evidence="3 9" id="KW-0645">Protease</keyword>
<evidence type="ECO:0000256" key="6">
    <source>
        <dbReference type="ARBA" id="ARBA00022801"/>
    </source>
</evidence>